<dbReference type="GeneID" id="81620083"/>
<dbReference type="Pfam" id="PF13489">
    <property type="entry name" value="Methyltransf_23"/>
    <property type="match status" value="1"/>
</dbReference>
<evidence type="ECO:0008006" key="3">
    <source>
        <dbReference type="Google" id="ProtNLM"/>
    </source>
</evidence>
<dbReference type="PANTHER" id="PTHR45036:SF1">
    <property type="entry name" value="METHYLTRANSFERASE LIKE 7A"/>
    <property type="match status" value="1"/>
</dbReference>
<dbReference type="Gene3D" id="3.40.50.150">
    <property type="entry name" value="Vaccinia Virus protein VP39"/>
    <property type="match status" value="1"/>
</dbReference>
<dbReference type="Proteomes" id="UP001148312">
    <property type="component" value="Unassembled WGS sequence"/>
</dbReference>
<keyword evidence="2" id="KW-1185">Reference proteome</keyword>
<evidence type="ECO:0000313" key="2">
    <source>
        <dbReference type="Proteomes" id="UP001148312"/>
    </source>
</evidence>
<organism evidence="1 2">
    <name type="scientific">Penicillium diatomitis</name>
    <dbReference type="NCBI Taxonomy" id="2819901"/>
    <lineage>
        <taxon>Eukaryota</taxon>
        <taxon>Fungi</taxon>
        <taxon>Dikarya</taxon>
        <taxon>Ascomycota</taxon>
        <taxon>Pezizomycotina</taxon>
        <taxon>Eurotiomycetes</taxon>
        <taxon>Eurotiomycetidae</taxon>
        <taxon>Eurotiales</taxon>
        <taxon>Aspergillaceae</taxon>
        <taxon>Penicillium</taxon>
    </lineage>
</organism>
<evidence type="ECO:0000313" key="1">
    <source>
        <dbReference type="EMBL" id="KAJ5495114.1"/>
    </source>
</evidence>
<sequence length="350" mass="38044">MSSEAPPPFRERMLGLLEPSQLMAMAISLGWVSAFMTRLWKFDFDLLACEPCILRLICIVFSTTLTEIGIDYMRVCVEAVKRGEVLAPITQTAKIRDEAFARFWIAFSTARTAAPAPNAPETSTTTEAEGPELVGSAALIPPLLRTASGVVLDIGPGTGSQMHLLRSPAITSIYGAEPCVGLHAELRARAAAEGLEAKYHVLSCGAASSELLPALEATGTGIVDAHNRDRSGVFDTILCVRVLCSVPQMERTTRELYALLKPGGRLLVTEHVVNPWRTAKGSFLARAAQAIYMMFGWRYFIGDCCMDRDTEGALRRAADQDGGWESAQLERSFGWSALPYISGVLVKKTQ</sequence>
<protein>
    <recommendedName>
        <fullName evidence="3">Methyltransferase type 11 domain-containing protein</fullName>
    </recommendedName>
</protein>
<dbReference type="InterPro" id="IPR029063">
    <property type="entry name" value="SAM-dependent_MTases_sf"/>
</dbReference>
<dbReference type="EMBL" id="JAPWDQ010000001">
    <property type="protein sequence ID" value="KAJ5495114.1"/>
    <property type="molecule type" value="Genomic_DNA"/>
</dbReference>
<proteinExistence type="predicted"/>
<dbReference type="AlphaFoldDB" id="A0A9X0C2I9"/>
<reference evidence="1" key="1">
    <citation type="submission" date="2022-12" db="EMBL/GenBank/DDBJ databases">
        <authorList>
            <person name="Petersen C."/>
        </authorList>
    </citation>
    <scope>NUCLEOTIDE SEQUENCE</scope>
    <source>
        <strain evidence="1">IBT 30728</strain>
    </source>
</reference>
<dbReference type="InterPro" id="IPR052356">
    <property type="entry name" value="Thiol_S-MT"/>
</dbReference>
<dbReference type="RefSeq" id="XP_056794127.1">
    <property type="nucleotide sequence ID" value="XM_056929834.1"/>
</dbReference>
<accession>A0A9X0C2I9</accession>
<dbReference type="SUPFAM" id="SSF53335">
    <property type="entry name" value="S-adenosyl-L-methionine-dependent methyltransferases"/>
    <property type="match status" value="1"/>
</dbReference>
<name>A0A9X0C2I9_9EURO</name>
<dbReference type="PANTHER" id="PTHR45036">
    <property type="entry name" value="METHYLTRANSFERASE LIKE 7B"/>
    <property type="match status" value="1"/>
</dbReference>
<comment type="caution">
    <text evidence="1">The sequence shown here is derived from an EMBL/GenBank/DDBJ whole genome shotgun (WGS) entry which is preliminary data.</text>
</comment>
<reference evidence="1" key="2">
    <citation type="journal article" date="2023" name="IMA Fungus">
        <title>Comparative genomic study of the Penicillium genus elucidates a diverse pangenome and 15 lateral gene transfer events.</title>
        <authorList>
            <person name="Petersen C."/>
            <person name="Sorensen T."/>
            <person name="Nielsen M.R."/>
            <person name="Sondergaard T.E."/>
            <person name="Sorensen J.L."/>
            <person name="Fitzpatrick D.A."/>
            <person name="Frisvad J.C."/>
            <person name="Nielsen K.L."/>
        </authorList>
    </citation>
    <scope>NUCLEOTIDE SEQUENCE</scope>
    <source>
        <strain evidence="1">IBT 30728</strain>
    </source>
</reference>
<gene>
    <name evidence="1" type="ORF">N7539_000230</name>
</gene>